<dbReference type="GO" id="GO:0008168">
    <property type="term" value="F:methyltransferase activity"/>
    <property type="evidence" value="ECO:0007669"/>
    <property type="project" value="UniProtKB-KW"/>
</dbReference>
<dbReference type="GO" id="GO:0030488">
    <property type="term" value="P:tRNA methylation"/>
    <property type="evidence" value="ECO:0007669"/>
    <property type="project" value="TreeGrafter"/>
</dbReference>
<dbReference type="Proteomes" id="UP000078348">
    <property type="component" value="Unassembled WGS sequence"/>
</dbReference>
<gene>
    <name evidence="2" type="ORF">AV274_2656</name>
</gene>
<dbReference type="OrthoDB" id="2187549at2759"/>
<dbReference type="AlphaFoldDB" id="A0A196SHE1"/>
<keyword evidence="2" id="KW-0808">Transferase</keyword>
<dbReference type="Gene3D" id="2.20.25.10">
    <property type="match status" value="1"/>
</dbReference>
<dbReference type="Pfam" id="PF03966">
    <property type="entry name" value="Trm112p"/>
    <property type="match status" value="1"/>
</dbReference>
<name>A0A196SHE1_BLAHN</name>
<evidence type="ECO:0000313" key="2">
    <source>
        <dbReference type="EMBL" id="OAO15582.1"/>
    </source>
</evidence>
<comment type="similarity">
    <text evidence="1">Belongs to the TRM112 family.</text>
</comment>
<reference evidence="2 3" key="1">
    <citation type="submission" date="2016-05" db="EMBL/GenBank/DDBJ databases">
        <title>Nuclear genome of Blastocystis sp. subtype 1 NandII.</title>
        <authorList>
            <person name="Gentekaki E."/>
            <person name="Curtis B."/>
            <person name="Stairs C."/>
            <person name="Eme L."/>
            <person name="Herman E."/>
            <person name="Klimes V."/>
            <person name="Arias M.C."/>
            <person name="Elias M."/>
            <person name="Hilliou F."/>
            <person name="Klute M."/>
            <person name="Malik S.-B."/>
            <person name="Pightling A."/>
            <person name="Rachubinski R."/>
            <person name="Salas D."/>
            <person name="Schlacht A."/>
            <person name="Suga H."/>
            <person name="Archibald J."/>
            <person name="Ball S.G."/>
            <person name="Clark G."/>
            <person name="Dacks J."/>
            <person name="Van Der Giezen M."/>
            <person name="Tsaousis A."/>
            <person name="Roger A."/>
        </authorList>
    </citation>
    <scope>NUCLEOTIDE SEQUENCE [LARGE SCALE GENOMIC DNA]</scope>
    <source>
        <strain evidence="3">ATCC 50177 / NandII</strain>
    </source>
</reference>
<dbReference type="SUPFAM" id="SSF158997">
    <property type="entry name" value="Trm112p-like"/>
    <property type="match status" value="1"/>
</dbReference>
<keyword evidence="2" id="KW-0489">Methyltransferase</keyword>
<proteinExistence type="inferred from homology"/>
<dbReference type="CDD" id="cd21089">
    <property type="entry name" value="Trm112-like"/>
    <property type="match status" value="1"/>
</dbReference>
<dbReference type="GO" id="GO:0070476">
    <property type="term" value="P:rRNA (guanine-N7)-methylation"/>
    <property type="evidence" value="ECO:0007669"/>
    <property type="project" value="TreeGrafter"/>
</dbReference>
<dbReference type="EMBL" id="LXWW01000129">
    <property type="protein sequence ID" value="OAO15582.1"/>
    <property type="molecule type" value="Genomic_DNA"/>
</dbReference>
<keyword evidence="3" id="KW-1185">Reference proteome</keyword>
<accession>A0A196SHE1</accession>
<dbReference type="PANTHER" id="PTHR12773">
    <property type="entry name" value="UPF0315 PROTEIN-RELATED"/>
    <property type="match status" value="1"/>
</dbReference>
<dbReference type="InterPro" id="IPR005651">
    <property type="entry name" value="Trm112-like"/>
</dbReference>
<comment type="caution">
    <text evidence="2">The sequence shown here is derived from an EMBL/GenBank/DDBJ whole genome shotgun (WGS) entry which is preliminary data.</text>
</comment>
<evidence type="ECO:0000313" key="3">
    <source>
        <dbReference type="Proteomes" id="UP000078348"/>
    </source>
</evidence>
<dbReference type="InterPro" id="IPR039127">
    <property type="entry name" value="Trm112"/>
</dbReference>
<sequence length="137" mass="15689">MRLLSHNFLMCCVSKCVSSIREHNTQSPADNQISSFPLRIVVNENGLEEREDDFNKDFVLNMLKKIDWNAFRSGATDIGYQIPEQIPAELTDEVLHQIHHALLELDVISGKLVCPHCGREYIIEQGIPNMLLREDEV</sequence>
<organism evidence="2 3">
    <name type="scientific">Blastocystis sp. subtype 1 (strain ATCC 50177 / NandII)</name>
    <dbReference type="NCBI Taxonomy" id="478820"/>
    <lineage>
        <taxon>Eukaryota</taxon>
        <taxon>Sar</taxon>
        <taxon>Stramenopiles</taxon>
        <taxon>Bigyra</taxon>
        <taxon>Opalozoa</taxon>
        <taxon>Opalinata</taxon>
        <taxon>Blastocystidae</taxon>
        <taxon>Blastocystis</taxon>
    </lineage>
</organism>
<dbReference type="PANTHER" id="PTHR12773:SF0">
    <property type="entry name" value="MULTIFUNCTIONAL METHYLTRANSFERASE SUBUNIT TRM112-LIKE PROTEIN"/>
    <property type="match status" value="1"/>
</dbReference>
<dbReference type="STRING" id="478820.A0A196SHE1"/>
<dbReference type="GO" id="GO:0046982">
    <property type="term" value="F:protein heterodimerization activity"/>
    <property type="evidence" value="ECO:0007669"/>
    <property type="project" value="InterPro"/>
</dbReference>
<evidence type="ECO:0000256" key="1">
    <source>
        <dbReference type="ARBA" id="ARBA00007980"/>
    </source>
</evidence>
<protein>
    <submittedName>
        <fullName evidence="2">tRNA methyltransferase</fullName>
    </submittedName>
</protein>